<evidence type="ECO:0000259" key="3">
    <source>
        <dbReference type="Pfam" id="PF07727"/>
    </source>
</evidence>
<dbReference type="InterPro" id="IPR054722">
    <property type="entry name" value="PolX-like_BBD"/>
</dbReference>
<proteinExistence type="predicted"/>
<comment type="caution">
    <text evidence="6">The sequence shown here is derived from an EMBL/GenBank/DDBJ whole genome shotgun (WGS) entry which is preliminary data.</text>
</comment>
<reference evidence="6 7" key="1">
    <citation type="journal article" date="2021" name="bioRxiv">
        <title>The Gossypium anomalum genome as a resource for cotton improvement and evolutionary analysis of hybrid incompatibility.</title>
        <authorList>
            <person name="Grover C.E."/>
            <person name="Yuan D."/>
            <person name="Arick M.A."/>
            <person name="Miller E.R."/>
            <person name="Hu G."/>
            <person name="Peterson D.G."/>
            <person name="Wendel J.F."/>
            <person name="Udall J.A."/>
        </authorList>
    </citation>
    <scope>NUCLEOTIDE SEQUENCE [LARGE SCALE GENOMIC DNA]</scope>
    <source>
        <strain evidence="6">JFW-Udall</strain>
        <tissue evidence="6">Leaf</tissue>
    </source>
</reference>
<dbReference type="InterPro" id="IPR043502">
    <property type="entry name" value="DNA/RNA_pol_sf"/>
</dbReference>
<keyword evidence="1" id="KW-0378">Hydrolase</keyword>
<dbReference type="PANTHER" id="PTHR11439">
    <property type="entry name" value="GAG-POL-RELATED RETROTRANSPOSON"/>
    <property type="match status" value="1"/>
</dbReference>
<dbReference type="OrthoDB" id="547913at2759"/>
<evidence type="ECO:0000313" key="7">
    <source>
        <dbReference type="Proteomes" id="UP000701853"/>
    </source>
</evidence>
<dbReference type="AlphaFoldDB" id="A0A8J5ZK71"/>
<sequence length="976" mass="111151">MLSNANLPKSFWAEAASTSYFLINRSPSVAIEKKTPQEVWSGNPANYSDLKIFGCPAYAHVDNGKLEPRSIKCVFLGYKAGVKGYKLWCPENKKVVISRDVVFDETCMLPNLSLKDSSNKENQKQVEHQINTESTPQASTKIENRVASSPQYSIAKNRTRREIKPPKKYAEADLVAYALNVAEDIDANQKPFNYSEAISCKDLEKWMFAMQEEMESLHKNRTWDLVKLPKGVDFTDVFSPVVKHSSIRALLGTVAMHDLELEQLDVKTVFLHGELEEDIYMQQPEGFTVSKKEDYVCLLKKSLYGLKQSPRQWYKRFDSFMTSHDFKRSSFDSCVYFKKNNDGSFVYLLLYVDDMLIATKDKVEIRRVKAQLSEEFEMKDLGPAKKILGMEILRDRKASKLYLSQKGYIEKVLCRFNMQSAKPVSTPLAAHFRLSSALSPQSDDEIEYMSHVPYSSAVGSLMYAMVYSRPDLSYAVSAVSRYTANPGVIGYVDADFTGDLDRRRSLTGYVFTIGGCAISWKATLQTIVALSTTEAEYMTITEACKEAIWLKGLFSELNKDLQISTVFCDSQSAIFLTKDQMFHERTKHIDVRYHFVRDIIARGDIVVSKISTHENPADMMTKSLSITKFEHCLNLEVLMEKTSSALWKRLETLYVTKSLANRLVLKQSLFTFRMNECELLRDHISQFITLLNDLKNVEVHINDEDQAMLLLCSLPPSSKSFRETLIYGRDKLSFEDVKGHLLSRDKLDNELHLDSKTDRQASVLVASKKRDKRCRYCKKLGHVKADCYKLRNKRAAESNEEDVAGANLADKNGDDFLLVSTSDNSKLTSEWILDSRCSFHMCPNREWFSTYSSVEGGVVRMGNDSSSKVIGIGTVKIRIHDGMIMTLSNVRCPSSVTELKSTRLEQRQLGHRREKGMTVSLKRCSLLDTGFQKLGHYVRENQTRVSFDLIVYKSKARSLPVSKHKFDSLNSLHSSR</sequence>
<dbReference type="InterPro" id="IPR036875">
    <property type="entry name" value="Znf_CCHC_sf"/>
</dbReference>
<feature type="domain" description="Reverse transcriptase Ty1/copia-type" evidence="3">
    <location>
        <begin position="205"/>
        <end position="429"/>
    </location>
</feature>
<dbReference type="CDD" id="cd09272">
    <property type="entry name" value="RNase_HI_RT_Ty1"/>
    <property type="match status" value="1"/>
</dbReference>
<feature type="domain" description="Retrovirus-related Pol polyprotein from transposon TNT 1-94-like beta-barrel" evidence="4">
    <location>
        <begin position="831"/>
        <end position="891"/>
    </location>
</feature>
<evidence type="ECO:0000259" key="4">
    <source>
        <dbReference type="Pfam" id="PF22936"/>
    </source>
</evidence>
<dbReference type="GO" id="GO:0008270">
    <property type="term" value="F:zinc ion binding"/>
    <property type="evidence" value="ECO:0007669"/>
    <property type="project" value="InterPro"/>
</dbReference>
<dbReference type="Proteomes" id="UP000701853">
    <property type="component" value="Chromosome 1"/>
</dbReference>
<keyword evidence="1" id="KW-0064">Aspartyl protease</keyword>
<protein>
    <recommendedName>
        <fullName evidence="8">Retrovirus-related Pol polyprotein from transposon TNT 1-94</fullName>
    </recommendedName>
</protein>
<dbReference type="InterPro" id="IPR057670">
    <property type="entry name" value="SH3_retrovirus"/>
</dbReference>
<organism evidence="6 7">
    <name type="scientific">Gossypium anomalum</name>
    <dbReference type="NCBI Taxonomy" id="47600"/>
    <lineage>
        <taxon>Eukaryota</taxon>
        <taxon>Viridiplantae</taxon>
        <taxon>Streptophyta</taxon>
        <taxon>Embryophyta</taxon>
        <taxon>Tracheophyta</taxon>
        <taxon>Spermatophyta</taxon>
        <taxon>Magnoliopsida</taxon>
        <taxon>eudicotyledons</taxon>
        <taxon>Gunneridae</taxon>
        <taxon>Pentapetalae</taxon>
        <taxon>rosids</taxon>
        <taxon>malvids</taxon>
        <taxon>Malvales</taxon>
        <taxon>Malvaceae</taxon>
        <taxon>Malvoideae</taxon>
        <taxon>Gossypium</taxon>
    </lineage>
</organism>
<feature type="compositionally biased region" description="Polar residues" evidence="2">
    <location>
        <begin position="128"/>
        <end position="138"/>
    </location>
</feature>
<dbReference type="GO" id="GO:0003676">
    <property type="term" value="F:nucleic acid binding"/>
    <property type="evidence" value="ECO:0007669"/>
    <property type="project" value="InterPro"/>
</dbReference>
<evidence type="ECO:0008006" key="8">
    <source>
        <dbReference type="Google" id="ProtNLM"/>
    </source>
</evidence>
<evidence type="ECO:0000259" key="5">
    <source>
        <dbReference type="Pfam" id="PF25597"/>
    </source>
</evidence>
<dbReference type="SUPFAM" id="SSF56672">
    <property type="entry name" value="DNA/RNA polymerases"/>
    <property type="match status" value="1"/>
</dbReference>
<evidence type="ECO:0000313" key="6">
    <source>
        <dbReference type="EMBL" id="KAG8502832.1"/>
    </source>
</evidence>
<evidence type="ECO:0000256" key="1">
    <source>
        <dbReference type="ARBA" id="ARBA00022750"/>
    </source>
</evidence>
<dbReference type="SUPFAM" id="SSF57756">
    <property type="entry name" value="Retrovirus zinc finger-like domains"/>
    <property type="match status" value="1"/>
</dbReference>
<dbReference type="Pfam" id="PF14223">
    <property type="entry name" value="Retrotran_gag_2"/>
    <property type="match status" value="1"/>
</dbReference>
<gene>
    <name evidence="6" type="ORF">CXB51_000476</name>
</gene>
<keyword evidence="1" id="KW-0645">Protease</keyword>
<feature type="region of interest" description="Disordered" evidence="2">
    <location>
        <begin position="118"/>
        <end position="138"/>
    </location>
</feature>
<accession>A0A8J5ZK71</accession>
<dbReference type="GO" id="GO:0004190">
    <property type="term" value="F:aspartic-type endopeptidase activity"/>
    <property type="evidence" value="ECO:0007669"/>
    <property type="project" value="UniProtKB-KW"/>
</dbReference>
<dbReference type="Pfam" id="PF25597">
    <property type="entry name" value="SH3_retrovirus"/>
    <property type="match status" value="1"/>
</dbReference>
<dbReference type="Pfam" id="PF22936">
    <property type="entry name" value="Pol_BBD"/>
    <property type="match status" value="1"/>
</dbReference>
<feature type="domain" description="Retroviral polymerase SH3-like" evidence="5">
    <location>
        <begin position="55"/>
        <end position="112"/>
    </location>
</feature>
<dbReference type="Pfam" id="PF07727">
    <property type="entry name" value="RVT_2"/>
    <property type="match status" value="1"/>
</dbReference>
<name>A0A8J5ZK71_9ROSI</name>
<keyword evidence="7" id="KW-1185">Reference proteome</keyword>
<dbReference type="InterPro" id="IPR013103">
    <property type="entry name" value="RVT_2"/>
</dbReference>
<evidence type="ECO:0000256" key="2">
    <source>
        <dbReference type="SAM" id="MobiDB-lite"/>
    </source>
</evidence>
<feature type="compositionally biased region" description="Basic and acidic residues" evidence="2">
    <location>
        <begin position="118"/>
        <end position="127"/>
    </location>
</feature>
<dbReference type="EMBL" id="JAHUZN010000001">
    <property type="protein sequence ID" value="KAG8502832.1"/>
    <property type="molecule type" value="Genomic_DNA"/>
</dbReference>